<dbReference type="PANTHER" id="PTHR30349:SF94">
    <property type="entry name" value="INTEGRASE_RECOMBINASE HI_1414-RELATED"/>
    <property type="match status" value="1"/>
</dbReference>
<dbReference type="InterPro" id="IPR010998">
    <property type="entry name" value="Integrase_recombinase_N"/>
</dbReference>
<dbReference type="PANTHER" id="PTHR30349">
    <property type="entry name" value="PHAGE INTEGRASE-RELATED"/>
    <property type="match status" value="1"/>
</dbReference>
<dbReference type="Pfam" id="PF00589">
    <property type="entry name" value="Phage_integrase"/>
    <property type="match status" value="1"/>
</dbReference>
<dbReference type="OrthoDB" id="5567253at2"/>
<dbReference type="AlphaFoldDB" id="F9S7A6"/>
<dbReference type="SUPFAM" id="SSF56349">
    <property type="entry name" value="DNA breaking-rejoining enzymes"/>
    <property type="match status" value="1"/>
</dbReference>
<reference evidence="5 6" key="1">
    <citation type="journal article" date="2012" name="Int. J. Syst. Evol. Microbiol.">
        <title>Vibrio caribbeanicus sp. nov., isolated from the marine sponge Scleritoderma cyanea.</title>
        <authorList>
            <person name="Hoffmann M."/>
            <person name="Monday S.R."/>
            <person name="Allard M.W."/>
            <person name="Strain E.A."/>
            <person name="Whittaker P."/>
            <person name="Naum M."/>
            <person name="McCarthy P.J."/>
            <person name="Lopez J.V."/>
            <person name="Fischer M."/>
            <person name="Brown E.W."/>
        </authorList>
    </citation>
    <scope>NUCLEOTIDE SEQUENCE [LARGE SCALE GENOMIC DNA]</scope>
    <source>
        <strain evidence="5 6">ATCC 700023</strain>
    </source>
</reference>
<evidence type="ECO:0000313" key="6">
    <source>
        <dbReference type="Proteomes" id="UP000004605"/>
    </source>
</evidence>
<dbReference type="InterPro" id="IPR050090">
    <property type="entry name" value="Tyrosine_recombinase_XerCD"/>
</dbReference>
<evidence type="ECO:0000259" key="4">
    <source>
        <dbReference type="PROSITE" id="PS51898"/>
    </source>
</evidence>
<dbReference type="GO" id="GO:0006310">
    <property type="term" value="P:DNA recombination"/>
    <property type="evidence" value="ECO:0007669"/>
    <property type="project" value="UniProtKB-KW"/>
</dbReference>
<dbReference type="GO" id="GO:0015074">
    <property type="term" value="P:DNA integration"/>
    <property type="evidence" value="ECO:0007669"/>
    <property type="project" value="UniProtKB-KW"/>
</dbReference>
<dbReference type="Gene3D" id="1.10.443.10">
    <property type="entry name" value="Intergrase catalytic core"/>
    <property type="match status" value="1"/>
</dbReference>
<dbReference type="CDD" id="cd00796">
    <property type="entry name" value="INT_Rci_Hp1_C"/>
    <property type="match status" value="1"/>
</dbReference>
<keyword evidence="1" id="KW-0229">DNA integration</keyword>
<dbReference type="InterPro" id="IPR011010">
    <property type="entry name" value="DNA_brk_join_enz"/>
</dbReference>
<dbReference type="Gene3D" id="1.10.150.130">
    <property type="match status" value="1"/>
</dbReference>
<dbReference type="EMBL" id="AFWF01000288">
    <property type="protein sequence ID" value="EGU31604.1"/>
    <property type="molecule type" value="Genomic_DNA"/>
</dbReference>
<dbReference type="InterPro" id="IPR013762">
    <property type="entry name" value="Integrase-like_cat_sf"/>
</dbReference>
<keyword evidence="3" id="KW-0233">DNA recombination</keyword>
<dbReference type="InterPro" id="IPR002104">
    <property type="entry name" value="Integrase_catalytic"/>
</dbReference>
<evidence type="ECO:0000256" key="3">
    <source>
        <dbReference type="ARBA" id="ARBA00023172"/>
    </source>
</evidence>
<accession>F9S7A6</accession>
<proteinExistence type="predicted"/>
<organism evidence="5 6">
    <name type="scientific">Vibrio ichthyoenteri ATCC 700023</name>
    <dbReference type="NCBI Taxonomy" id="870968"/>
    <lineage>
        <taxon>Bacteria</taxon>
        <taxon>Pseudomonadati</taxon>
        <taxon>Pseudomonadota</taxon>
        <taxon>Gammaproteobacteria</taxon>
        <taxon>Vibrionales</taxon>
        <taxon>Vibrionaceae</taxon>
        <taxon>Vibrio</taxon>
    </lineage>
</organism>
<dbReference type="GO" id="GO:0003677">
    <property type="term" value="F:DNA binding"/>
    <property type="evidence" value="ECO:0007669"/>
    <property type="project" value="UniProtKB-KW"/>
</dbReference>
<evidence type="ECO:0000256" key="2">
    <source>
        <dbReference type="ARBA" id="ARBA00023125"/>
    </source>
</evidence>
<gene>
    <name evidence="5" type="ORF">VII00023_22269</name>
</gene>
<name>F9S7A6_9VIBR</name>
<protein>
    <submittedName>
        <fullName evidence="5">Integrase family protein</fullName>
    </submittedName>
</protein>
<keyword evidence="6" id="KW-1185">Reference proteome</keyword>
<keyword evidence="2" id="KW-0238">DNA-binding</keyword>
<sequence>MNYETLVTRCNPTLDTPIPVAIDFYIDVKAQYHKSYLNSQRYRLNRISSYFSAMTIKSLTVDSKARERIYEFMQWRLKKVKHGTVRKDMQVLQAFLNWLRKDIGLVIPDVFKRIRIPSDYGVRMFVPTEEQIYKVIAHLPTEELKDVCLLLAETACRRSEILKLRICDVFVNERYIFLPDTKNGDSRKVPLSRSAVAILEKRLSYVNGRSHQYPLFHLMPEFVSKQFRKAADREGLDEFVLHSLRHYQLSRLIQNGHDSILVSKVSGHKDHRMLNRYVKVDTKTLATTLFD</sequence>
<evidence type="ECO:0000256" key="1">
    <source>
        <dbReference type="ARBA" id="ARBA00022908"/>
    </source>
</evidence>
<feature type="domain" description="Tyr recombinase" evidence="4">
    <location>
        <begin position="122"/>
        <end position="290"/>
    </location>
</feature>
<evidence type="ECO:0000313" key="5">
    <source>
        <dbReference type="EMBL" id="EGU31604.1"/>
    </source>
</evidence>
<dbReference type="PROSITE" id="PS51898">
    <property type="entry name" value="TYR_RECOMBINASE"/>
    <property type="match status" value="1"/>
</dbReference>
<dbReference type="RefSeq" id="WP_006714366.1">
    <property type="nucleotide sequence ID" value="NZ_AFWF01000288.1"/>
</dbReference>
<comment type="caution">
    <text evidence="5">The sequence shown here is derived from an EMBL/GenBank/DDBJ whole genome shotgun (WGS) entry which is preliminary data.</text>
</comment>
<dbReference type="Proteomes" id="UP000004605">
    <property type="component" value="Unassembled WGS sequence"/>
</dbReference>